<gene>
    <name evidence="1" type="ORF">PODLI_1B001473</name>
</gene>
<dbReference type="Proteomes" id="UP001178461">
    <property type="component" value="Chromosome 8"/>
</dbReference>
<reference evidence="1" key="1">
    <citation type="submission" date="2022-12" db="EMBL/GenBank/DDBJ databases">
        <authorList>
            <person name="Alioto T."/>
            <person name="Alioto T."/>
            <person name="Gomez Garrido J."/>
        </authorList>
    </citation>
    <scope>NUCLEOTIDE SEQUENCE</scope>
</reference>
<dbReference type="AlphaFoldDB" id="A0AA35PD90"/>
<name>A0AA35PD90_9SAUR</name>
<keyword evidence="2" id="KW-1185">Reference proteome</keyword>
<protein>
    <submittedName>
        <fullName evidence="1">Uncharacterized protein</fullName>
    </submittedName>
</protein>
<organism evidence="1 2">
    <name type="scientific">Podarcis lilfordi</name>
    <name type="common">Lilford's wall lizard</name>
    <dbReference type="NCBI Taxonomy" id="74358"/>
    <lineage>
        <taxon>Eukaryota</taxon>
        <taxon>Metazoa</taxon>
        <taxon>Chordata</taxon>
        <taxon>Craniata</taxon>
        <taxon>Vertebrata</taxon>
        <taxon>Euteleostomi</taxon>
        <taxon>Lepidosauria</taxon>
        <taxon>Squamata</taxon>
        <taxon>Bifurcata</taxon>
        <taxon>Unidentata</taxon>
        <taxon>Episquamata</taxon>
        <taxon>Laterata</taxon>
        <taxon>Lacertibaenia</taxon>
        <taxon>Lacertidae</taxon>
        <taxon>Podarcis</taxon>
    </lineage>
</organism>
<evidence type="ECO:0000313" key="1">
    <source>
        <dbReference type="EMBL" id="CAI5781645.1"/>
    </source>
</evidence>
<evidence type="ECO:0000313" key="2">
    <source>
        <dbReference type="Proteomes" id="UP001178461"/>
    </source>
</evidence>
<sequence length="90" mass="9712">MYNNKLSQGVGIQYNIPALAICGSWASTGPSNTAQKSRKGGKVIDADFTMRIPLKLRTDIILLRRSTFGLILCNSFGSGEEIARSQPVAP</sequence>
<dbReference type="EMBL" id="OX395133">
    <property type="protein sequence ID" value="CAI5781645.1"/>
    <property type="molecule type" value="Genomic_DNA"/>
</dbReference>
<proteinExistence type="predicted"/>
<accession>A0AA35PD90</accession>